<comment type="cofactor">
    <cofactor evidence="7">
        <name>Zn(2+)</name>
        <dbReference type="ChEBI" id="CHEBI:29105"/>
    </cofactor>
    <text evidence="7">Binds 1 zinc ion.</text>
</comment>
<evidence type="ECO:0000256" key="3">
    <source>
        <dbReference type="ARBA" id="ARBA00022723"/>
    </source>
</evidence>
<evidence type="ECO:0000256" key="7">
    <source>
        <dbReference type="RuleBase" id="RU003435"/>
    </source>
</evidence>
<evidence type="ECO:0000256" key="6">
    <source>
        <dbReference type="ARBA" id="ARBA00023049"/>
    </source>
</evidence>
<dbReference type="AlphaFoldDB" id="A0A5B7HSG1"/>
<name>A0A5B7HSG1_PORTR</name>
<gene>
    <name evidence="9" type="primary">Thop1_1</name>
    <name evidence="9" type="ORF">E2C01_070352</name>
</gene>
<reference evidence="9 10" key="1">
    <citation type="submission" date="2019-05" db="EMBL/GenBank/DDBJ databases">
        <title>Another draft genome of Portunus trituberculatus and its Hox gene families provides insights of decapod evolution.</title>
        <authorList>
            <person name="Jeong J.-H."/>
            <person name="Song I."/>
            <person name="Kim S."/>
            <person name="Choi T."/>
            <person name="Kim D."/>
            <person name="Ryu S."/>
            <person name="Kim W."/>
        </authorList>
    </citation>
    <scope>NUCLEOTIDE SEQUENCE [LARGE SCALE GENOMIC DNA]</scope>
    <source>
        <tissue evidence="9">Muscle</tissue>
    </source>
</reference>
<dbReference type="GO" id="GO:0005758">
    <property type="term" value="C:mitochondrial intermembrane space"/>
    <property type="evidence" value="ECO:0007669"/>
    <property type="project" value="TreeGrafter"/>
</dbReference>
<dbReference type="GO" id="GO:0046872">
    <property type="term" value="F:metal ion binding"/>
    <property type="evidence" value="ECO:0007669"/>
    <property type="project" value="UniProtKB-UniRule"/>
</dbReference>
<dbReference type="Pfam" id="PF01432">
    <property type="entry name" value="Peptidase_M3"/>
    <property type="match status" value="1"/>
</dbReference>
<dbReference type="GO" id="GO:0006508">
    <property type="term" value="P:proteolysis"/>
    <property type="evidence" value="ECO:0007669"/>
    <property type="project" value="UniProtKB-KW"/>
</dbReference>
<feature type="domain" description="Peptidase M3A/M3B catalytic" evidence="8">
    <location>
        <begin position="2"/>
        <end position="124"/>
    </location>
</feature>
<dbReference type="InterPro" id="IPR024079">
    <property type="entry name" value="MetalloPept_cat_dom_sf"/>
</dbReference>
<dbReference type="OrthoDB" id="534666at2759"/>
<keyword evidence="2 7" id="KW-0645">Protease</keyword>
<dbReference type="PANTHER" id="PTHR11804:SF84">
    <property type="entry name" value="SACCHAROLYSIN"/>
    <property type="match status" value="1"/>
</dbReference>
<keyword evidence="6 7" id="KW-0482">Metalloprotease</keyword>
<evidence type="ECO:0000313" key="10">
    <source>
        <dbReference type="Proteomes" id="UP000324222"/>
    </source>
</evidence>
<dbReference type="SUPFAM" id="SSF55486">
    <property type="entry name" value="Metalloproteases ('zincins'), catalytic domain"/>
    <property type="match status" value="1"/>
</dbReference>
<keyword evidence="4 7" id="KW-0378">Hydrolase</keyword>
<evidence type="ECO:0000256" key="2">
    <source>
        <dbReference type="ARBA" id="ARBA00022670"/>
    </source>
</evidence>
<comment type="caution">
    <text evidence="9">The sequence shown here is derived from an EMBL/GenBank/DDBJ whole genome shotgun (WGS) entry which is preliminary data.</text>
</comment>
<dbReference type="EMBL" id="VSRR010042240">
    <property type="protein sequence ID" value="MPC75951.1"/>
    <property type="molecule type" value="Genomic_DNA"/>
</dbReference>
<dbReference type="Gene3D" id="3.40.390.10">
    <property type="entry name" value="Collagenase (Catalytic Domain)"/>
    <property type="match status" value="1"/>
</dbReference>
<dbReference type="InterPro" id="IPR024077">
    <property type="entry name" value="Neurolysin/TOP_dom2"/>
</dbReference>
<dbReference type="GO" id="GO:0006518">
    <property type="term" value="P:peptide metabolic process"/>
    <property type="evidence" value="ECO:0007669"/>
    <property type="project" value="TreeGrafter"/>
</dbReference>
<dbReference type="Proteomes" id="UP000324222">
    <property type="component" value="Unassembled WGS sequence"/>
</dbReference>
<sequence>MFAGTHVERDFLEAPSQMLENWVWEKEPLTLMSGHYETSKTLPDEIVDKLAKSRKANAGGFNLRQIILGTFDQTIHTRGDADTKALFTQTYKDIMDIEPIPNTNMPANFGHLAGGYDAQYYGYLVSFSDLWLFTLTSLKSIEIYLYLNQTNGKYETINRVFGCIFLGMNTTWRLYEGVVEEEVVDTYRNNNLIPVRSNSTSSGGAVNLPLKLVVILLNVSLYVSQLKGAVTAYPLKTTLLLHTKLHAFTTHTPVTSNQNLKEK</sequence>
<dbReference type="PANTHER" id="PTHR11804">
    <property type="entry name" value="PROTEASE M3 THIMET OLIGOPEPTIDASE-RELATED"/>
    <property type="match status" value="1"/>
</dbReference>
<dbReference type="GO" id="GO:0004222">
    <property type="term" value="F:metalloendopeptidase activity"/>
    <property type="evidence" value="ECO:0007669"/>
    <property type="project" value="InterPro"/>
</dbReference>
<accession>A0A5B7HSG1</accession>
<protein>
    <submittedName>
        <fullName evidence="9">Thimet oligopeptidase</fullName>
    </submittedName>
</protein>
<keyword evidence="10" id="KW-1185">Reference proteome</keyword>
<dbReference type="InterPro" id="IPR045090">
    <property type="entry name" value="Pept_M3A_M3B"/>
</dbReference>
<proteinExistence type="inferred from homology"/>
<evidence type="ECO:0000259" key="8">
    <source>
        <dbReference type="Pfam" id="PF01432"/>
    </source>
</evidence>
<organism evidence="9 10">
    <name type="scientific">Portunus trituberculatus</name>
    <name type="common">Swimming crab</name>
    <name type="synonym">Neptunus trituberculatus</name>
    <dbReference type="NCBI Taxonomy" id="210409"/>
    <lineage>
        <taxon>Eukaryota</taxon>
        <taxon>Metazoa</taxon>
        <taxon>Ecdysozoa</taxon>
        <taxon>Arthropoda</taxon>
        <taxon>Crustacea</taxon>
        <taxon>Multicrustacea</taxon>
        <taxon>Malacostraca</taxon>
        <taxon>Eumalacostraca</taxon>
        <taxon>Eucarida</taxon>
        <taxon>Decapoda</taxon>
        <taxon>Pleocyemata</taxon>
        <taxon>Brachyura</taxon>
        <taxon>Eubrachyura</taxon>
        <taxon>Portunoidea</taxon>
        <taxon>Portunidae</taxon>
        <taxon>Portuninae</taxon>
        <taxon>Portunus</taxon>
    </lineage>
</organism>
<keyword evidence="5 7" id="KW-0862">Zinc</keyword>
<evidence type="ECO:0000256" key="5">
    <source>
        <dbReference type="ARBA" id="ARBA00022833"/>
    </source>
</evidence>
<keyword evidence="3 7" id="KW-0479">Metal-binding</keyword>
<evidence type="ECO:0000256" key="1">
    <source>
        <dbReference type="ARBA" id="ARBA00006040"/>
    </source>
</evidence>
<dbReference type="InterPro" id="IPR001567">
    <property type="entry name" value="Pept_M3A_M3B_dom"/>
</dbReference>
<dbReference type="Gene3D" id="1.10.1370.10">
    <property type="entry name" value="Neurolysin, domain 3"/>
    <property type="match status" value="1"/>
</dbReference>
<comment type="similarity">
    <text evidence="1 7">Belongs to the peptidase M3 family.</text>
</comment>
<evidence type="ECO:0000313" key="9">
    <source>
        <dbReference type="EMBL" id="MPC75951.1"/>
    </source>
</evidence>
<evidence type="ECO:0000256" key="4">
    <source>
        <dbReference type="ARBA" id="ARBA00022801"/>
    </source>
</evidence>